<feature type="transmembrane region" description="Helical" evidence="5">
    <location>
        <begin position="397"/>
        <end position="414"/>
    </location>
</feature>
<dbReference type="InterPro" id="IPR036259">
    <property type="entry name" value="MFS_trans_sf"/>
</dbReference>
<dbReference type="Gene3D" id="1.20.1250.20">
    <property type="entry name" value="MFS general substrate transporter like domains"/>
    <property type="match status" value="1"/>
</dbReference>
<keyword evidence="4 5" id="KW-0472">Membrane</keyword>
<feature type="transmembrane region" description="Helical" evidence="5">
    <location>
        <begin position="151"/>
        <end position="171"/>
    </location>
</feature>
<protein>
    <recommendedName>
        <fullName evidence="6">Major facilitator superfamily (MFS) profile domain-containing protein</fullName>
    </recommendedName>
</protein>
<evidence type="ECO:0000256" key="1">
    <source>
        <dbReference type="ARBA" id="ARBA00004141"/>
    </source>
</evidence>
<feature type="transmembrane region" description="Helical" evidence="5">
    <location>
        <begin position="127"/>
        <end position="145"/>
    </location>
</feature>
<keyword evidence="2 5" id="KW-0812">Transmembrane</keyword>
<feature type="transmembrane region" description="Helical" evidence="5">
    <location>
        <begin position="93"/>
        <end position="115"/>
    </location>
</feature>
<dbReference type="PANTHER" id="PTHR23502:SF157">
    <property type="entry name" value="MAJOR FACILITATOR SUPERFAMILY (MFS) PROFILE DOMAIN-CONTAINING PROTEIN-RELATED"/>
    <property type="match status" value="1"/>
</dbReference>
<sequence length="513" mass="56128">MAQSKAPPVTHDTIPASPRLAILREQGLELTSDGQYVRWSRSNQRHPRNWSKARKAYDTGLIIWVDVFTTAVNSAGAAAASKARHEYGISTTMSVFVFVTLTSYLLGQGLGGVIFPPYSETFGRKKLYIVSTGLYSIFCVMIAVVPSLAGIVIGRFITGVLSGIPTTITAGSIEDLFNAKDRIWFIFLWAMISNVGLALGPIMSAYIIAGLGWRWVFYIAAIVLAATTCCLFALRESRPSLLLSREVAMIRESAALHDLQALNPDFTPDLSAFVRMALFRPARLFFTEPIICLVAVISAVAAAIVYLFTVALPTVYERFGFSAESASLPFLAIGLGLILSVFTRILDDRIVARLQRQGRRLTPEDKLLGFTIGAPALACGLWWFAWTIPPHVPNLPWIVPTLALIFIGYALNEFDTVLVGYVADSYLSYAASGFAAVALLRSILSATFPLFAPRMFERLSANVAMSILAALGTGFCIVPKLFTQYGERIRAKSKFAAYSLQVYEENGVDESGY</sequence>
<dbReference type="PANTHER" id="PTHR23502">
    <property type="entry name" value="MAJOR FACILITATOR SUPERFAMILY"/>
    <property type="match status" value="1"/>
</dbReference>
<feature type="transmembrane region" description="Helical" evidence="5">
    <location>
        <begin position="463"/>
        <end position="482"/>
    </location>
</feature>
<feature type="transmembrane region" description="Helical" evidence="5">
    <location>
        <begin position="285"/>
        <end position="308"/>
    </location>
</feature>
<keyword evidence="3 5" id="KW-1133">Transmembrane helix</keyword>
<dbReference type="Proteomes" id="UP000294003">
    <property type="component" value="Unassembled WGS sequence"/>
</dbReference>
<feature type="transmembrane region" description="Helical" evidence="5">
    <location>
        <begin position="215"/>
        <end position="234"/>
    </location>
</feature>
<reference evidence="7 8" key="1">
    <citation type="submission" date="2018-06" db="EMBL/GenBank/DDBJ databases">
        <title>Complete Genomes of Monosporascus.</title>
        <authorList>
            <person name="Robinson A.J."/>
            <person name="Natvig D.O."/>
        </authorList>
    </citation>
    <scope>NUCLEOTIDE SEQUENCE [LARGE SCALE GENOMIC DNA]</scope>
    <source>
        <strain evidence="7 8">CBS 609.92</strain>
    </source>
</reference>
<organism evidence="7 8">
    <name type="scientific">Monosporascus cannonballus</name>
    <dbReference type="NCBI Taxonomy" id="155416"/>
    <lineage>
        <taxon>Eukaryota</taxon>
        <taxon>Fungi</taxon>
        <taxon>Dikarya</taxon>
        <taxon>Ascomycota</taxon>
        <taxon>Pezizomycotina</taxon>
        <taxon>Sordariomycetes</taxon>
        <taxon>Xylariomycetidae</taxon>
        <taxon>Xylariales</taxon>
        <taxon>Xylariales incertae sedis</taxon>
        <taxon>Monosporascus</taxon>
    </lineage>
</organism>
<feature type="transmembrane region" description="Helical" evidence="5">
    <location>
        <begin position="183"/>
        <end position="209"/>
    </location>
</feature>
<proteinExistence type="predicted"/>
<dbReference type="InterPro" id="IPR020846">
    <property type="entry name" value="MFS_dom"/>
</dbReference>
<dbReference type="EMBL" id="QJNS01000047">
    <property type="protein sequence ID" value="RYO90909.1"/>
    <property type="molecule type" value="Genomic_DNA"/>
</dbReference>
<dbReference type="SUPFAM" id="SSF103473">
    <property type="entry name" value="MFS general substrate transporter"/>
    <property type="match status" value="1"/>
</dbReference>
<evidence type="ECO:0000256" key="3">
    <source>
        <dbReference type="ARBA" id="ARBA00022989"/>
    </source>
</evidence>
<accession>A0ABY0HDE9</accession>
<evidence type="ECO:0000313" key="8">
    <source>
        <dbReference type="Proteomes" id="UP000294003"/>
    </source>
</evidence>
<feature type="domain" description="Major facilitator superfamily (MFS) profile" evidence="6">
    <location>
        <begin position="52"/>
        <end position="484"/>
    </location>
</feature>
<feature type="transmembrane region" description="Helical" evidence="5">
    <location>
        <begin position="426"/>
        <end position="451"/>
    </location>
</feature>
<keyword evidence="8" id="KW-1185">Reference proteome</keyword>
<evidence type="ECO:0000256" key="5">
    <source>
        <dbReference type="SAM" id="Phobius"/>
    </source>
</evidence>
<comment type="caution">
    <text evidence="7">The sequence shown here is derived from an EMBL/GenBank/DDBJ whole genome shotgun (WGS) entry which is preliminary data.</text>
</comment>
<feature type="transmembrane region" description="Helical" evidence="5">
    <location>
        <begin position="61"/>
        <end position="81"/>
    </location>
</feature>
<dbReference type="Pfam" id="PF07690">
    <property type="entry name" value="MFS_1"/>
    <property type="match status" value="1"/>
</dbReference>
<comment type="subcellular location">
    <subcellularLocation>
        <location evidence="1">Membrane</location>
        <topology evidence="1">Multi-pass membrane protein</topology>
    </subcellularLocation>
</comment>
<evidence type="ECO:0000313" key="7">
    <source>
        <dbReference type="EMBL" id="RYO90909.1"/>
    </source>
</evidence>
<gene>
    <name evidence="7" type="ORF">DL762_002449</name>
</gene>
<evidence type="ECO:0000256" key="2">
    <source>
        <dbReference type="ARBA" id="ARBA00022692"/>
    </source>
</evidence>
<dbReference type="InterPro" id="IPR011701">
    <property type="entry name" value="MFS"/>
</dbReference>
<dbReference type="PROSITE" id="PS50850">
    <property type="entry name" value="MFS"/>
    <property type="match status" value="1"/>
</dbReference>
<evidence type="ECO:0000256" key="4">
    <source>
        <dbReference type="ARBA" id="ARBA00023136"/>
    </source>
</evidence>
<name>A0ABY0HDE9_9PEZI</name>
<feature type="transmembrane region" description="Helical" evidence="5">
    <location>
        <begin position="367"/>
        <end position="385"/>
    </location>
</feature>
<feature type="transmembrane region" description="Helical" evidence="5">
    <location>
        <begin position="328"/>
        <end position="346"/>
    </location>
</feature>
<evidence type="ECO:0000259" key="6">
    <source>
        <dbReference type="PROSITE" id="PS50850"/>
    </source>
</evidence>